<dbReference type="AlphaFoldDB" id="V4MC34"/>
<reference evidence="1 2" key="1">
    <citation type="journal article" date="2013" name="Front. Plant Sci.">
        <title>The Reference Genome of the Halophytic Plant Eutrema salsugineum.</title>
        <authorList>
            <person name="Yang R."/>
            <person name="Jarvis D.E."/>
            <person name="Chen H."/>
            <person name="Beilstein M.A."/>
            <person name="Grimwood J."/>
            <person name="Jenkins J."/>
            <person name="Shu S."/>
            <person name="Prochnik S."/>
            <person name="Xin M."/>
            <person name="Ma C."/>
            <person name="Schmutz J."/>
            <person name="Wing R.A."/>
            <person name="Mitchell-Olds T."/>
            <person name="Schumaker K.S."/>
            <person name="Wang X."/>
        </authorList>
    </citation>
    <scope>NUCLEOTIDE SEQUENCE [LARGE SCALE GENOMIC DNA]</scope>
</reference>
<proteinExistence type="predicted"/>
<dbReference type="EMBL" id="KI517953">
    <property type="protein sequence ID" value="ESQ28776.1"/>
    <property type="molecule type" value="Genomic_DNA"/>
</dbReference>
<dbReference type="KEGG" id="eus:EUTSA_v10019662mg"/>
<evidence type="ECO:0008006" key="3">
    <source>
        <dbReference type="Google" id="ProtNLM"/>
    </source>
</evidence>
<protein>
    <recommendedName>
        <fullName evidence="3">F-box associated domain-containing protein</fullName>
    </recommendedName>
</protein>
<organism evidence="1 2">
    <name type="scientific">Eutrema salsugineum</name>
    <name type="common">Saltwater cress</name>
    <name type="synonym">Sisymbrium salsugineum</name>
    <dbReference type="NCBI Taxonomy" id="72664"/>
    <lineage>
        <taxon>Eukaryota</taxon>
        <taxon>Viridiplantae</taxon>
        <taxon>Streptophyta</taxon>
        <taxon>Embryophyta</taxon>
        <taxon>Tracheophyta</taxon>
        <taxon>Spermatophyta</taxon>
        <taxon>Magnoliopsida</taxon>
        <taxon>eudicotyledons</taxon>
        <taxon>Gunneridae</taxon>
        <taxon>Pentapetalae</taxon>
        <taxon>rosids</taxon>
        <taxon>malvids</taxon>
        <taxon>Brassicales</taxon>
        <taxon>Brassicaceae</taxon>
        <taxon>Eutremeae</taxon>
        <taxon>Eutrema</taxon>
    </lineage>
</organism>
<sequence>KSQWLDQKIFVFPVSLWNSFPRDDQRLGGTSESGTVWFKMWIVEPNQPTRFIIYDLERNDSTQSIEIRPFHDSFKTTYWLQKTFWDDIENIMYLKI</sequence>
<feature type="non-terminal residue" evidence="1">
    <location>
        <position position="1"/>
    </location>
</feature>
<evidence type="ECO:0000313" key="2">
    <source>
        <dbReference type="Proteomes" id="UP000030689"/>
    </source>
</evidence>
<dbReference type="Gramene" id="ESQ28776">
    <property type="protein sequence ID" value="ESQ28776"/>
    <property type="gene ID" value="EUTSA_v10019662mg"/>
</dbReference>
<name>V4MC34_EUTSA</name>
<accession>V4MC34</accession>
<keyword evidence="2" id="KW-1185">Reference proteome</keyword>
<gene>
    <name evidence="1" type="ORF">EUTSA_v10019662mg</name>
</gene>
<dbReference type="Proteomes" id="UP000030689">
    <property type="component" value="Unassembled WGS sequence"/>
</dbReference>
<evidence type="ECO:0000313" key="1">
    <source>
        <dbReference type="EMBL" id="ESQ28776.1"/>
    </source>
</evidence>